<sequence length="685" mass="76141">LCETCGNLNYSQPAFKGRNVTIIYKPFKFSDTHTPTIFYSNVVTPWIAVPSTVMYNSTLGVFTTVFDTNLQNSGYLYAKYDLSEGCGYIYLRTPNPALGKRVEIGYYPSPAVIGLTGEYSREWYNESSSSSMTLTEGLLTEEELPNKEFVLTIYSATRWTTGSYSVKCTESTTNRLSTERVYVKVTVPPGQPFLQSPNIVQECPECLVGILYENFYHHVFCNTSGGTTPSINVGDEGGKVYSDTQFENIYKLSRTIGEKDHMKTVTCSVSNAALEKPLTTSANLFVALKPEVLVLNVPILREGSPANITCISRGGRPATNLSIWLDGANYSEDIVKTYDNSTRTYTTILTFNTPARKEWKSVSCESSSSLFGKTATQQKTINCEYPPTMLTMDAPTITSYSQDSYTLKFSCFTDTYNDHCLLSWTKDGQLHYANTYETEKIQDSALMEFAIVNKPSAHLSVKDEVLLNADDSTSVTCTATSFPLSDIVWTVNGDTQLLVCNKSEKCVMKTIPIETKEHRNYTCTAYFEFGNYNTSAISSFLAIGRASKQKPYEIPNESENASLTNSNGIPIVWIVIGLGVIFAAVILSTVIVLVRKPDMQENETVEMNEDVTYAQVNKIRTKRTEAVGLQTKGSDTNLVYADIDIEHLETASKPPSRQRPPSPTEYADVDFIRTERGSNSDNIIT</sequence>
<dbReference type="InterPro" id="IPR013162">
    <property type="entry name" value="CD80_C2-set"/>
</dbReference>
<dbReference type="EMBL" id="CP111013">
    <property type="protein sequence ID" value="WAQ96081.1"/>
    <property type="molecule type" value="Genomic_DNA"/>
</dbReference>
<dbReference type="PANTHER" id="PTHR11640">
    <property type="entry name" value="NEPHRIN"/>
    <property type="match status" value="1"/>
</dbReference>
<dbReference type="InterPro" id="IPR036179">
    <property type="entry name" value="Ig-like_dom_sf"/>
</dbReference>
<keyword evidence="10" id="KW-1185">Reference proteome</keyword>
<dbReference type="InterPro" id="IPR007110">
    <property type="entry name" value="Ig-like_dom"/>
</dbReference>
<reference evidence="9" key="1">
    <citation type="submission" date="2022-11" db="EMBL/GenBank/DDBJ databases">
        <title>Centuries of genome instability and evolution in soft-shell clam transmissible cancer (bioRxiv).</title>
        <authorList>
            <person name="Hart S.F.M."/>
            <person name="Yonemitsu M.A."/>
            <person name="Giersch R.M."/>
            <person name="Beal B.F."/>
            <person name="Arriagada G."/>
            <person name="Davis B.W."/>
            <person name="Ostrander E.A."/>
            <person name="Goff S.P."/>
            <person name="Metzger M.J."/>
        </authorList>
    </citation>
    <scope>NUCLEOTIDE SEQUENCE</scope>
    <source>
        <strain evidence="9">MELC-2E11</strain>
        <tissue evidence="9">Siphon/mantle</tissue>
    </source>
</reference>
<feature type="domain" description="Ig-like" evidence="8">
    <location>
        <begin position="290"/>
        <end position="382"/>
    </location>
</feature>
<proteinExistence type="predicted"/>
<evidence type="ECO:0000259" key="8">
    <source>
        <dbReference type="PROSITE" id="PS50835"/>
    </source>
</evidence>
<name>A0ABY7DHI2_MYAAR</name>
<feature type="transmembrane region" description="Helical" evidence="7">
    <location>
        <begin position="571"/>
        <end position="594"/>
    </location>
</feature>
<gene>
    <name evidence="9" type="ORF">MAR_028771</name>
</gene>
<evidence type="ECO:0000256" key="4">
    <source>
        <dbReference type="ARBA" id="ARBA00023180"/>
    </source>
</evidence>
<feature type="region of interest" description="Disordered" evidence="6">
    <location>
        <begin position="649"/>
        <end position="685"/>
    </location>
</feature>
<accession>A0ABY7DHI2</accession>
<dbReference type="Pfam" id="PF08205">
    <property type="entry name" value="C2-set_2"/>
    <property type="match status" value="1"/>
</dbReference>
<feature type="non-terminal residue" evidence="9">
    <location>
        <position position="685"/>
    </location>
</feature>
<dbReference type="Gene3D" id="2.60.40.10">
    <property type="entry name" value="Immunoglobulins"/>
    <property type="match status" value="1"/>
</dbReference>
<feature type="domain" description="Ig-like" evidence="8">
    <location>
        <begin position="387"/>
        <end position="481"/>
    </location>
</feature>
<evidence type="ECO:0000256" key="5">
    <source>
        <dbReference type="ARBA" id="ARBA00023319"/>
    </source>
</evidence>
<dbReference type="PROSITE" id="PS50835">
    <property type="entry name" value="IG_LIKE"/>
    <property type="match status" value="2"/>
</dbReference>
<evidence type="ECO:0000256" key="7">
    <source>
        <dbReference type="SAM" id="Phobius"/>
    </source>
</evidence>
<dbReference type="SUPFAM" id="SSF48726">
    <property type="entry name" value="Immunoglobulin"/>
    <property type="match status" value="2"/>
</dbReference>
<dbReference type="InterPro" id="IPR051275">
    <property type="entry name" value="Cell_adhesion_signaling"/>
</dbReference>
<evidence type="ECO:0000313" key="9">
    <source>
        <dbReference type="EMBL" id="WAQ96081.1"/>
    </source>
</evidence>
<evidence type="ECO:0000256" key="3">
    <source>
        <dbReference type="ARBA" id="ARBA00023157"/>
    </source>
</evidence>
<evidence type="ECO:0000256" key="1">
    <source>
        <dbReference type="ARBA" id="ARBA00004479"/>
    </source>
</evidence>
<dbReference type="PANTHER" id="PTHR11640:SF31">
    <property type="entry name" value="IRREGULAR CHIASM C-ROUGHEST PROTEIN-RELATED"/>
    <property type="match status" value="1"/>
</dbReference>
<dbReference type="Proteomes" id="UP001164746">
    <property type="component" value="Chromosome 2"/>
</dbReference>
<evidence type="ECO:0000256" key="6">
    <source>
        <dbReference type="SAM" id="MobiDB-lite"/>
    </source>
</evidence>
<evidence type="ECO:0000313" key="10">
    <source>
        <dbReference type="Proteomes" id="UP001164746"/>
    </source>
</evidence>
<keyword evidence="7" id="KW-0812">Transmembrane</keyword>
<evidence type="ECO:0000256" key="2">
    <source>
        <dbReference type="ARBA" id="ARBA00023136"/>
    </source>
</evidence>
<dbReference type="InterPro" id="IPR013783">
    <property type="entry name" value="Ig-like_fold"/>
</dbReference>
<organism evidence="9 10">
    <name type="scientific">Mya arenaria</name>
    <name type="common">Soft-shell clam</name>
    <dbReference type="NCBI Taxonomy" id="6604"/>
    <lineage>
        <taxon>Eukaryota</taxon>
        <taxon>Metazoa</taxon>
        <taxon>Spiralia</taxon>
        <taxon>Lophotrochozoa</taxon>
        <taxon>Mollusca</taxon>
        <taxon>Bivalvia</taxon>
        <taxon>Autobranchia</taxon>
        <taxon>Heteroconchia</taxon>
        <taxon>Euheterodonta</taxon>
        <taxon>Imparidentia</taxon>
        <taxon>Neoheterodontei</taxon>
        <taxon>Myida</taxon>
        <taxon>Myoidea</taxon>
        <taxon>Myidae</taxon>
        <taxon>Mya</taxon>
    </lineage>
</organism>
<keyword evidence="7" id="KW-1133">Transmembrane helix</keyword>
<keyword evidence="5" id="KW-0393">Immunoglobulin domain</keyword>
<comment type="subcellular location">
    <subcellularLocation>
        <location evidence="1">Membrane</location>
        <topology evidence="1">Single-pass type I membrane protein</topology>
    </subcellularLocation>
</comment>
<keyword evidence="2 7" id="KW-0472">Membrane</keyword>
<protein>
    <submittedName>
        <fullName evidence="9">NPHN-like protein</fullName>
    </submittedName>
</protein>
<keyword evidence="4" id="KW-0325">Glycoprotein</keyword>
<keyword evidence="3" id="KW-1015">Disulfide bond</keyword>